<dbReference type="GO" id="GO:0016747">
    <property type="term" value="F:acyltransferase activity, transferring groups other than amino-acyl groups"/>
    <property type="evidence" value="ECO:0007669"/>
    <property type="project" value="InterPro"/>
</dbReference>
<keyword evidence="2" id="KW-0808">Transferase</keyword>
<dbReference type="InterPro" id="IPR016181">
    <property type="entry name" value="Acyl_CoA_acyltransferase"/>
</dbReference>
<dbReference type="KEGG" id="sqz:FQU76_06015"/>
<evidence type="ECO:0000313" key="3">
    <source>
        <dbReference type="Proteomes" id="UP000320580"/>
    </source>
</evidence>
<feature type="domain" description="N-acetyltransferase" evidence="1">
    <location>
        <begin position="39"/>
        <end position="139"/>
    </location>
</feature>
<dbReference type="OrthoDB" id="342444at2"/>
<dbReference type="Pfam" id="PF00583">
    <property type="entry name" value="Acetyltransf_1"/>
    <property type="match status" value="1"/>
</dbReference>
<dbReference type="InterPro" id="IPR000182">
    <property type="entry name" value="GNAT_dom"/>
</dbReference>
<proteinExistence type="predicted"/>
<dbReference type="Proteomes" id="UP000320580">
    <property type="component" value="Chromosome"/>
</dbReference>
<sequence length="260" mass="29312">MSPEPRFVNHLERPELWDRIPEVFAGVVPEYNLHGDISETCWNRLFKDFRDYQFMLYDEERDEILGAGRSLPRVWDGTPQDLGSGLDDSINAAFLARDTGRKATALVALGVEVAPKHQGEGHSKALLTHLADLARADGLDDLIVPLRPIWKHRYPLAPIESYATWTREDGEPFDPWIRTQVRLGGTVAAAMERSSRISATVAEWESWTGMAFPGDGDYVFPEGLSTLRVDRTRDRAVYWEPAVWVTFDLRGPAPEAPPRG</sequence>
<reference evidence="2 3" key="1">
    <citation type="submission" date="2019-07" db="EMBL/GenBank/DDBJ databases">
        <authorList>
            <person name="Zhu P."/>
        </authorList>
    </citation>
    <scope>NUCLEOTIDE SEQUENCE [LARGE SCALE GENOMIC DNA]</scope>
    <source>
        <strain evidence="2 3">SSL-25</strain>
    </source>
</reference>
<organism evidence="2 3">
    <name type="scientific">Streptomyces qinzhouensis</name>
    <dbReference type="NCBI Taxonomy" id="2599401"/>
    <lineage>
        <taxon>Bacteria</taxon>
        <taxon>Bacillati</taxon>
        <taxon>Actinomycetota</taxon>
        <taxon>Actinomycetes</taxon>
        <taxon>Kitasatosporales</taxon>
        <taxon>Streptomycetaceae</taxon>
        <taxon>Streptomyces</taxon>
    </lineage>
</organism>
<dbReference type="RefSeq" id="WP_146479454.1">
    <property type="nucleotide sequence ID" value="NZ_CP042266.1"/>
</dbReference>
<evidence type="ECO:0000313" key="2">
    <source>
        <dbReference type="EMBL" id="QDY76153.1"/>
    </source>
</evidence>
<dbReference type="SUPFAM" id="SSF55729">
    <property type="entry name" value="Acyl-CoA N-acyltransferases (Nat)"/>
    <property type="match status" value="1"/>
</dbReference>
<protein>
    <submittedName>
        <fullName evidence="2">GNAT family N-acetyltransferase</fullName>
    </submittedName>
</protein>
<keyword evidence="3" id="KW-1185">Reference proteome</keyword>
<dbReference type="EMBL" id="CP042266">
    <property type="protein sequence ID" value="QDY76153.1"/>
    <property type="molecule type" value="Genomic_DNA"/>
</dbReference>
<name>A0A5B8JFC3_9ACTN</name>
<dbReference type="AlphaFoldDB" id="A0A5B8JFC3"/>
<accession>A0A5B8JFC3</accession>
<gene>
    <name evidence="2" type="ORF">FQU76_06015</name>
</gene>
<evidence type="ECO:0000259" key="1">
    <source>
        <dbReference type="Pfam" id="PF00583"/>
    </source>
</evidence>
<dbReference type="Gene3D" id="3.40.630.30">
    <property type="match status" value="1"/>
</dbReference>